<evidence type="ECO:0000313" key="2">
    <source>
        <dbReference type="EMBL" id="PTQ26469.1"/>
    </source>
</evidence>
<organism evidence="2 3">
    <name type="scientific">Marchantia polymorpha</name>
    <name type="common">Common liverwort</name>
    <name type="synonym">Marchantia aquatica</name>
    <dbReference type="NCBI Taxonomy" id="3197"/>
    <lineage>
        <taxon>Eukaryota</taxon>
        <taxon>Viridiplantae</taxon>
        <taxon>Streptophyta</taxon>
        <taxon>Embryophyta</taxon>
        <taxon>Marchantiophyta</taxon>
        <taxon>Marchantiopsida</taxon>
        <taxon>Marchantiidae</taxon>
        <taxon>Marchantiales</taxon>
        <taxon>Marchantiaceae</taxon>
        <taxon>Marchantia</taxon>
    </lineage>
</organism>
<dbReference type="Proteomes" id="UP000244005">
    <property type="component" value="Unassembled WGS sequence"/>
</dbReference>
<accession>A0A2R6VXY1</accession>
<gene>
    <name evidence="2" type="ORF">MARPO_1497s0002</name>
</gene>
<dbReference type="EMBL" id="KZ773844">
    <property type="protein sequence ID" value="PTQ26468.1"/>
    <property type="molecule type" value="Genomic_DNA"/>
</dbReference>
<sequence length="129" mass="13771">MTASFHLQMVQKKTRHRRCSIPLPQQSAFPGGGESSGSSSELSRVISSSSSSSASLSCWLSGDLSCNLVLMESSGGEVIRLNQTMGEAEESQGEARNSNALEWLASKNIADEAARVLRCVCLKIVHPTS</sequence>
<dbReference type="EMBL" id="KZ773844">
    <property type="protein sequence ID" value="PTQ26469.1"/>
    <property type="molecule type" value="Genomic_DNA"/>
</dbReference>
<dbReference type="AlphaFoldDB" id="A0A2R6VXY1"/>
<name>A0A2R6VXY1_MARPO</name>
<evidence type="ECO:0000256" key="1">
    <source>
        <dbReference type="SAM" id="MobiDB-lite"/>
    </source>
</evidence>
<proteinExistence type="predicted"/>
<dbReference type="Gramene" id="Mp5g16120.2">
    <property type="protein sequence ID" value="Mp5g16120.2.cds"/>
    <property type="gene ID" value="Mp5g16120"/>
</dbReference>
<feature type="region of interest" description="Disordered" evidence="1">
    <location>
        <begin position="16"/>
        <end position="44"/>
    </location>
</feature>
<evidence type="ECO:0000313" key="3">
    <source>
        <dbReference type="Proteomes" id="UP000244005"/>
    </source>
</evidence>
<reference evidence="3" key="1">
    <citation type="journal article" date="2017" name="Cell">
        <title>Insights into land plant evolution garnered from the Marchantia polymorpha genome.</title>
        <authorList>
            <person name="Bowman J.L."/>
            <person name="Kohchi T."/>
            <person name="Yamato K.T."/>
            <person name="Jenkins J."/>
            <person name="Shu S."/>
            <person name="Ishizaki K."/>
            <person name="Yamaoka S."/>
            <person name="Nishihama R."/>
            <person name="Nakamura Y."/>
            <person name="Berger F."/>
            <person name="Adam C."/>
            <person name="Aki S.S."/>
            <person name="Althoff F."/>
            <person name="Araki T."/>
            <person name="Arteaga-Vazquez M.A."/>
            <person name="Balasubrmanian S."/>
            <person name="Barry K."/>
            <person name="Bauer D."/>
            <person name="Boehm C.R."/>
            <person name="Briginshaw L."/>
            <person name="Caballero-Perez J."/>
            <person name="Catarino B."/>
            <person name="Chen F."/>
            <person name="Chiyoda S."/>
            <person name="Chovatia M."/>
            <person name="Davies K.M."/>
            <person name="Delmans M."/>
            <person name="Demura T."/>
            <person name="Dierschke T."/>
            <person name="Dolan L."/>
            <person name="Dorantes-Acosta A.E."/>
            <person name="Eklund D.M."/>
            <person name="Florent S.N."/>
            <person name="Flores-Sandoval E."/>
            <person name="Fujiyama A."/>
            <person name="Fukuzawa H."/>
            <person name="Galik B."/>
            <person name="Grimanelli D."/>
            <person name="Grimwood J."/>
            <person name="Grossniklaus U."/>
            <person name="Hamada T."/>
            <person name="Haseloff J."/>
            <person name="Hetherington A.J."/>
            <person name="Higo A."/>
            <person name="Hirakawa Y."/>
            <person name="Hundley H.N."/>
            <person name="Ikeda Y."/>
            <person name="Inoue K."/>
            <person name="Inoue S.I."/>
            <person name="Ishida S."/>
            <person name="Jia Q."/>
            <person name="Kakita M."/>
            <person name="Kanazawa T."/>
            <person name="Kawai Y."/>
            <person name="Kawashima T."/>
            <person name="Kennedy M."/>
            <person name="Kinose K."/>
            <person name="Kinoshita T."/>
            <person name="Kohara Y."/>
            <person name="Koide E."/>
            <person name="Komatsu K."/>
            <person name="Kopischke S."/>
            <person name="Kubo M."/>
            <person name="Kyozuka J."/>
            <person name="Lagercrantz U."/>
            <person name="Lin S.S."/>
            <person name="Lindquist E."/>
            <person name="Lipzen A.M."/>
            <person name="Lu C.W."/>
            <person name="De Luna E."/>
            <person name="Martienssen R.A."/>
            <person name="Minamino N."/>
            <person name="Mizutani M."/>
            <person name="Mizutani M."/>
            <person name="Mochizuki N."/>
            <person name="Monte I."/>
            <person name="Mosher R."/>
            <person name="Nagasaki H."/>
            <person name="Nakagami H."/>
            <person name="Naramoto S."/>
            <person name="Nishitani K."/>
            <person name="Ohtani M."/>
            <person name="Okamoto T."/>
            <person name="Okumura M."/>
            <person name="Phillips J."/>
            <person name="Pollak B."/>
            <person name="Reinders A."/>
            <person name="Rovekamp M."/>
            <person name="Sano R."/>
            <person name="Sawa S."/>
            <person name="Schmid M.W."/>
            <person name="Shirakawa M."/>
            <person name="Solano R."/>
            <person name="Spunde A."/>
            <person name="Suetsugu N."/>
            <person name="Sugano S."/>
            <person name="Sugiyama A."/>
            <person name="Sun R."/>
            <person name="Suzuki Y."/>
            <person name="Takenaka M."/>
            <person name="Takezawa D."/>
            <person name="Tomogane H."/>
            <person name="Tsuzuki M."/>
            <person name="Ueda T."/>
            <person name="Umeda M."/>
            <person name="Ward J.M."/>
            <person name="Watanabe Y."/>
            <person name="Yazaki K."/>
            <person name="Yokoyama R."/>
            <person name="Yoshitake Y."/>
            <person name="Yotsui I."/>
            <person name="Zachgo S."/>
            <person name="Schmutz J."/>
        </authorList>
    </citation>
    <scope>NUCLEOTIDE SEQUENCE [LARGE SCALE GENOMIC DNA]</scope>
    <source>
        <strain evidence="3">Tak-1</strain>
    </source>
</reference>
<protein>
    <submittedName>
        <fullName evidence="2">Uncharacterized protein</fullName>
    </submittedName>
</protein>
<reference evidence="2" key="2">
    <citation type="submission" date="2017-12" db="EMBL/GenBank/DDBJ databases">
        <title>WGS assembly of Marchantia polymorpha.</title>
        <authorList>
            <person name="Bowman J.L."/>
            <person name="Kohchi T."/>
            <person name="Yamato K.T."/>
            <person name="Jenkins J."/>
            <person name="Shu S."/>
            <person name="Ishizaki K."/>
            <person name="Yamaoka S."/>
            <person name="Nishihama R."/>
            <person name="Nakamura Y."/>
            <person name="Berger F."/>
            <person name="Adam C."/>
            <person name="Aki S.S."/>
            <person name="Althoff F."/>
            <person name="Araki T."/>
            <person name="Arteaga-Vazquez M.A."/>
            <person name="Balasubrmanian S."/>
            <person name="Bauer D."/>
            <person name="Boehm C.R."/>
            <person name="Briginshaw L."/>
            <person name="Caballero-Perez J."/>
            <person name="Catarino B."/>
            <person name="Chen F."/>
            <person name="Chiyoda S."/>
            <person name="Chovatia M."/>
            <person name="Davies K.M."/>
            <person name="Delmans M."/>
            <person name="Demura T."/>
            <person name="Dierschke T."/>
            <person name="Dolan L."/>
            <person name="Dorantes-Acosta A.E."/>
            <person name="Eklund D.M."/>
            <person name="Florent S.N."/>
            <person name="Flores-Sandoval E."/>
            <person name="Fujiyama A."/>
            <person name="Fukuzawa H."/>
            <person name="Galik B."/>
            <person name="Grimanelli D."/>
            <person name="Grimwood J."/>
            <person name="Grossniklaus U."/>
            <person name="Hamada T."/>
            <person name="Haseloff J."/>
            <person name="Hetherington A.J."/>
            <person name="Higo A."/>
            <person name="Hirakawa Y."/>
            <person name="Hundley H.N."/>
            <person name="Ikeda Y."/>
            <person name="Inoue K."/>
            <person name="Inoue S."/>
            <person name="Ishida S."/>
            <person name="Jia Q."/>
            <person name="Kakita M."/>
            <person name="Kanazawa T."/>
            <person name="Kawai Y."/>
            <person name="Kawashima T."/>
            <person name="Kennedy M."/>
            <person name="Kinose K."/>
            <person name="Kinoshita T."/>
            <person name="Kohara Y."/>
            <person name="Koide E."/>
            <person name="Komatsu K."/>
            <person name="Kopischke S."/>
            <person name="Kubo M."/>
            <person name="Kyozuka J."/>
            <person name="Lagercrantz U."/>
            <person name="Lin S.S."/>
            <person name="Lindquist E."/>
            <person name="Lipzen A.M."/>
            <person name="Lu C."/>
            <person name="Luna E.D."/>
            <person name="Martienssen R.A."/>
            <person name="Minamino N."/>
            <person name="Mizutani M."/>
            <person name="Mizutani M."/>
            <person name="Mochizuki N."/>
            <person name="Monte I."/>
            <person name="Mosher R."/>
            <person name="Nagasaki H."/>
            <person name="Nakagami H."/>
            <person name="Naramoto S."/>
            <person name="Nishitani K."/>
            <person name="Ohtani M."/>
            <person name="Okamoto T."/>
            <person name="Okumura M."/>
            <person name="Phillips J."/>
            <person name="Pollak B."/>
            <person name="Reinders A."/>
            <person name="Roevekamp M."/>
            <person name="Sano R."/>
            <person name="Sawa S."/>
            <person name="Schmid M.W."/>
            <person name="Shirakawa M."/>
            <person name="Solano R."/>
            <person name="Spunde A."/>
            <person name="Suetsugu N."/>
            <person name="Sugano S."/>
            <person name="Sugiyama A."/>
            <person name="Sun R."/>
            <person name="Suzuki Y."/>
            <person name="Takenaka M."/>
            <person name="Takezawa D."/>
            <person name="Tomogane H."/>
            <person name="Tsuzuki M."/>
            <person name="Ueda T."/>
            <person name="Umeda M."/>
            <person name="Ward J.M."/>
            <person name="Watanabe Y."/>
            <person name="Yazaki K."/>
            <person name="Yokoyama R."/>
            <person name="Yoshitake Y."/>
            <person name="Yotsui I."/>
            <person name="Zachgo S."/>
            <person name="Schmutz J."/>
        </authorList>
    </citation>
    <scope>NUCLEOTIDE SEQUENCE [LARGE SCALE GENOMIC DNA]</scope>
    <source>
        <strain evidence="2">Tak-1</strain>
    </source>
</reference>
<dbReference type="Gramene" id="Mp5g16120.1">
    <property type="protein sequence ID" value="Mp5g16120.1.cds"/>
    <property type="gene ID" value="Mp5g16120"/>
</dbReference>
<keyword evidence="3" id="KW-1185">Reference proteome</keyword>